<keyword evidence="3 6" id="KW-0812">Transmembrane</keyword>
<keyword evidence="9" id="KW-1185">Reference proteome</keyword>
<dbReference type="PANTHER" id="PTHR30294">
    <property type="entry name" value="MEMBRANE COMPONENT OF ABC TRANSPORTER YHHJ-RELATED"/>
    <property type="match status" value="1"/>
</dbReference>
<feature type="transmembrane region" description="Helical" evidence="6">
    <location>
        <begin position="356"/>
        <end position="379"/>
    </location>
</feature>
<proteinExistence type="predicted"/>
<feature type="transmembrane region" description="Helical" evidence="6">
    <location>
        <begin position="268"/>
        <end position="288"/>
    </location>
</feature>
<name>A0ABS7DM68_9FIRM</name>
<keyword evidence="2" id="KW-1003">Cell membrane</keyword>
<keyword evidence="5 6" id="KW-0472">Membrane</keyword>
<evidence type="ECO:0000313" key="8">
    <source>
        <dbReference type="EMBL" id="MBW7572181.1"/>
    </source>
</evidence>
<dbReference type="Gene3D" id="3.40.1710.10">
    <property type="entry name" value="abc type-2 transporter like domain"/>
    <property type="match status" value="1"/>
</dbReference>
<evidence type="ECO:0000256" key="3">
    <source>
        <dbReference type="ARBA" id="ARBA00022692"/>
    </source>
</evidence>
<protein>
    <submittedName>
        <fullName evidence="8">ABC transporter permease</fullName>
    </submittedName>
</protein>
<dbReference type="InterPro" id="IPR013525">
    <property type="entry name" value="ABC2_TM"/>
</dbReference>
<feature type="transmembrane region" description="Helical" evidence="6">
    <location>
        <begin position="191"/>
        <end position="211"/>
    </location>
</feature>
<feature type="domain" description="ABC-2 type transporter transmembrane" evidence="7">
    <location>
        <begin position="18"/>
        <end position="377"/>
    </location>
</feature>
<sequence>MPVFRLCMKIIRKNLSSMMIYIAVFLILATLLSLNGTKTQETGFSQVKTNIAFFSEENSPLIDGFRSELSKTANFVEVPDETEKLQDALYFRSVTYIIRIPKGFTQSFMSGKNVQIEKTVVPNSTSNAYVDLTVNQYFNTAALYVKTVPGITQENLVQHLKTDLENSTSVAMAADTKANANQDFSVYYFNYLSYALSSVLVLGISAIMLVFNDKNLSRRNFCSPLSAGKINAQFILANLVFTFVCWAVMVGFCFLFDYRNMMIGNTAYLILNSFVFTLSMSSISFLIGNLMKERSAISAVCNVVTLGPCFISGVFVPQELLSPTVLKIASFTPTYWYVKTNNQIASLSSFSLSALSPIYCNMIIEAGFAVAFFAVSMVVGKKKRMSN</sequence>
<dbReference type="Pfam" id="PF12698">
    <property type="entry name" value="ABC2_membrane_3"/>
    <property type="match status" value="1"/>
</dbReference>
<evidence type="ECO:0000256" key="2">
    <source>
        <dbReference type="ARBA" id="ARBA00022475"/>
    </source>
</evidence>
<dbReference type="RefSeq" id="WP_219964600.1">
    <property type="nucleotide sequence ID" value="NZ_JAGFNZ010000002.1"/>
</dbReference>
<evidence type="ECO:0000256" key="1">
    <source>
        <dbReference type="ARBA" id="ARBA00004651"/>
    </source>
</evidence>
<dbReference type="PANTHER" id="PTHR30294:SF29">
    <property type="entry name" value="MULTIDRUG ABC TRANSPORTER PERMEASE YBHS-RELATED"/>
    <property type="match status" value="1"/>
</dbReference>
<feature type="transmembrane region" description="Helical" evidence="6">
    <location>
        <begin position="232"/>
        <end position="256"/>
    </location>
</feature>
<gene>
    <name evidence="8" type="ORF">J5W02_05085</name>
</gene>
<dbReference type="InterPro" id="IPR051449">
    <property type="entry name" value="ABC-2_transporter_component"/>
</dbReference>
<dbReference type="EMBL" id="JAGFNZ010000002">
    <property type="protein sequence ID" value="MBW7572181.1"/>
    <property type="molecule type" value="Genomic_DNA"/>
</dbReference>
<reference evidence="8 9" key="1">
    <citation type="submission" date="2021-03" db="EMBL/GenBank/DDBJ databases">
        <title>Caproiciproducens sp. nov. isolated from feces of cow.</title>
        <authorList>
            <person name="Choi J.-Y."/>
        </authorList>
    </citation>
    <scope>NUCLEOTIDE SEQUENCE [LARGE SCALE GENOMIC DNA]</scope>
    <source>
        <strain evidence="8 9">AGMB10547</strain>
    </source>
</reference>
<comment type="subcellular location">
    <subcellularLocation>
        <location evidence="1">Cell membrane</location>
        <topology evidence="1">Multi-pass membrane protein</topology>
    </subcellularLocation>
</comment>
<evidence type="ECO:0000256" key="4">
    <source>
        <dbReference type="ARBA" id="ARBA00022989"/>
    </source>
</evidence>
<evidence type="ECO:0000256" key="6">
    <source>
        <dbReference type="SAM" id="Phobius"/>
    </source>
</evidence>
<accession>A0ABS7DM68</accession>
<evidence type="ECO:0000259" key="7">
    <source>
        <dbReference type="Pfam" id="PF12698"/>
    </source>
</evidence>
<dbReference type="Proteomes" id="UP000719942">
    <property type="component" value="Unassembled WGS sequence"/>
</dbReference>
<organism evidence="8 9">
    <name type="scientific">Caproiciproducens faecalis</name>
    <dbReference type="NCBI Taxonomy" id="2820301"/>
    <lineage>
        <taxon>Bacteria</taxon>
        <taxon>Bacillati</taxon>
        <taxon>Bacillota</taxon>
        <taxon>Clostridia</taxon>
        <taxon>Eubacteriales</taxon>
        <taxon>Acutalibacteraceae</taxon>
        <taxon>Caproiciproducens</taxon>
    </lineage>
</organism>
<keyword evidence="4 6" id="KW-1133">Transmembrane helix</keyword>
<comment type="caution">
    <text evidence="8">The sequence shown here is derived from an EMBL/GenBank/DDBJ whole genome shotgun (WGS) entry which is preliminary data.</text>
</comment>
<evidence type="ECO:0000256" key="5">
    <source>
        <dbReference type="ARBA" id="ARBA00023136"/>
    </source>
</evidence>
<evidence type="ECO:0000313" key="9">
    <source>
        <dbReference type="Proteomes" id="UP000719942"/>
    </source>
</evidence>